<dbReference type="PANTHER" id="PTHR10514">
    <property type="entry name" value="ANGIOTENSIN-CONVERTING ENZYME"/>
    <property type="match status" value="1"/>
</dbReference>
<dbReference type="Proteomes" id="UP001487740">
    <property type="component" value="Unassembled WGS sequence"/>
</dbReference>
<dbReference type="SUPFAM" id="SSF55486">
    <property type="entry name" value="Metalloproteases ('zincins'), catalytic domain"/>
    <property type="match status" value="1"/>
</dbReference>
<keyword evidence="6 22" id="KW-0378">Hydrolase</keyword>
<feature type="active site" description="Proton acceptor 1" evidence="13">
    <location>
        <position position="414"/>
    </location>
</feature>
<proteinExistence type="inferred from homology"/>
<evidence type="ECO:0000256" key="20">
    <source>
        <dbReference type="PIRSR" id="PIRSR601548-8"/>
    </source>
</evidence>
<evidence type="ECO:0000313" key="24">
    <source>
        <dbReference type="EMBL" id="KAK8382351.1"/>
    </source>
</evidence>
<feature type="active site" description="Proton donor 2" evidence="15">
    <location>
        <position position="533"/>
    </location>
</feature>
<keyword evidence="25" id="KW-1185">Reference proteome</keyword>
<feature type="binding site" evidence="16">
    <location>
        <position position="542"/>
    </location>
    <ligand>
        <name>chloride</name>
        <dbReference type="ChEBI" id="CHEBI:17996"/>
        <label>1</label>
    </ligand>
</feature>
<evidence type="ECO:0000256" key="2">
    <source>
        <dbReference type="ARBA" id="ARBA00022645"/>
    </source>
</evidence>
<keyword evidence="10 14" id="KW-0325">Glycoprotein</keyword>
<evidence type="ECO:0000256" key="19">
    <source>
        <dbReference type="PIRSR" id="PIRSR601548-5"/>
    </source>
</evidence>
<comment type="caution">
    <text evidence="21">Lacks conserved residue(s) required for the propagation of feature annotation.</text>
</comment>
<feature type="binding site" evidence="16">
    <location>
        <position position="255"/>
    </location>
    <ligand>
        <name>chloride</name>
        <dbReference type="ChEBI" id="CHEBI:17996"/>
        <label>1</label>
    </ligand>
</feature>
<feature type="disulfide bond" evidence="18 21">
    <location>
        <begin position="382"/>
        <end position="400"/>
    </location>
</feature>
<dbReference type="PANTHER" id="PTHR10514:SF45">
    <property type="entry name" value="ANGIOTENSIN-CONVERTING ENZYME"/>
    <property type="match status" value="1"/>
</dbReference>
<organism evidence="24 25">
    <name type="scientific">Scylla paramamosain</name>
    <name type="common">Mud crab</name>
    <dbReference type="NCBI Taxonomy" id="85552"/>
    <lineage>
        <taxon>Eukaryota</taxon>
        <taxon>Metazoa</taxon>
        <taxon>Ecdysozoa</taxon>
        <taxon>Arthropoda</taxon>
        <taxon>Crustacea</taxon>
        <taxon>Multicrustacea</taxon>
        <taxon>Malacostraca</taxon>
        <taxon>Eumalacostraca</taxon>
        <taxon>Eucarida</taxon>
        <taxon>Decapoda</taxon>
        <taxon>Pleocyemata</taxon>
        <taxon>Brachyura</taxon>
        <taxon>Eubrachyura</taxon>
        <taxon>Portunoidea</taxon>
        <taxon>Portunidae</taxon>
        <taxon>Portuninae</taxon>
        <taxon>Scylla</taxon>
    </lineage>
</organism>
<feature type="glycosylation site" description="N-linked (GlcNAc...) asparagine" evidence="19">
    <location>
        <position position="109"/>
    </location>
</feature>
<keyword evidence="5" id="KW-0732">Signal</keyword>
<dbReference type="EC" id="3.4.-.-" evidence="22"/>
<feature type="binding site" evidence="20">
    <location>
        <position position="441"/>
    </location>
    <ligand>
        <name>Zn(2+)</name>
        <dbReference type="ChEBI" id="CHEBI:29105"/>
        <label>2</label>
        <note>catalytic</note>
    </ligand>
</feature>
<dbReference type="PRINTS" id="PR00791">
    <property type="entry name" value="PEPDIPTASEA"/>
</dbReference>
<dbReference type="GO" id="GO:0005886">
    <property type="term" value="C:plasma membrane"/>
    <property type="evidence" value="ECO:0007669"/>
    <property type="project" value="TreeGrafter"/>
</dbReference>
<evidence type="ECO:0000256" key="16">
    <source>
        <dbReference type="PIRSR" id="PIRSR601548-2"/>
    </source>
</evidence>
<keyword evidence="23" id="KW-0472">Membrane</keyword>
<comment type="catalytic activity">
    <reaction evidence="11">
        <text>Release of a C-terminal dipeptide, oligopeptide-|-Xaa-Yaa, when Xaa is not Pro, and Yaa is neither Asp nor Glu. Thus, conversion of angiotensin I to angiotensin II, with increase in vasoconstrictor activity, but no action on angiotensin II.</text>
        <dbReference type="EC" id="3.4.15.1"/>
    </reaction>
</comment>
<feature type="binding site" evidence="17">
    <location>
        <position position="413"/>
    </location>
    <ligand>
        <name>Zn(2+)</name>
        <dbReference type="ChEBI" id="CHEBI:29105"/>
        <label>1</label>
        <note>catalytic</note>
    </ligand>
</feature>
<evidence type="ECO:0000313" key="25">
    <source>
        <dbReference type="Proteomes" id="UP001487740"/>
    </source>
</evidence>
<feature type="binding site" evidence="20">
    <location>
        <position position="417"/>
    </location>
    <ligand>
        <name>Zn(2+)</name>
        <dbReference type="ChEBI" id="CHEBI:29105"/>
        <label>2</label>
        <note>catalytic</note>
    </ligand>
</feature>
<evidence type="ECO:0000256" key="1">
    <source>
        <dbReference type="ARBA" id="ARBA00008139"/>
    </source>
</evidence>
<dbReference type="GO" id="GO:0004180">
    <property type="term" value="F:carboxypeptidase activity"/>
    <property type="evidence" value="ECO:0007669"/>
    <property type="project" value="UniProtKB-KW"/>
</dbReference>
<feature type="binding site" evidence="17">
    <location>
        <position position="417"/>
    </location>
    <ligand>
        <name>Zn(2+)</name>
        <dbReference type="ChEBI" id="CHEBI:29105"/>
        <label>1</label>
        <note>catalytic</note>
    </ligand>
</feature>
<accession>A0AAW0T4N9</accession>
<keyword evidence="2 22" id="KW-0121">Carboxypeptidase</keyword>
<protein>
    <recommendedName>
        <fullName evidence="12 22">Angiotensin-converting enzyme</fullName>
        <ecNumber evidence="22">3.4.-.-</ecNumber>
    </recommendedName>
</protein>
<reference evidence="24 25" key="1">
    <citation type="submission" date="2023-03" db="EMBL/GenBank/DDBJ databases">
        <title>High-quality genome of Scylla paramamosain provides insights in environmental adaptation.</title>
        <authorList>
            <person name="Zhang L."/>
        </authorList>
    </citation>
    <scope>NUCLEOTIDE SEQUENCE [LARGE SCALE GENOMIC DNA]</scope>
    <source>
        <strain evidence="24">LZ_2023a</strain>
        <tissue evidence="24">Muscle</tissue>
    </source>
</reference>
<keyword evidence="23" id="KW-0812">Transmembrane</keyword>
<feature type="transmembrane region" description="Helical" evidence="23">
    <location>
        <begin position="653"/>
        <end position="675"/>
    </location>
</feature>
<evidence type="ECO:0000256" key="10">
    <source>
        <dbReference type="ARBA" id="ARBA00023180"/>
    </source>
</evidence>
<dbReference type="CDD" id="cd06461">
    <property type="entry name" value="M2_ACE"/>
    <property type="match status" value="1"/>
</dbReference>
<evidence type="ECO:0000256" key="7">
    <source>
        <dbReference type="ARBA" id="ARBA00022833"/>
    </source>
</evidence>
<dbReference type="EMBL" id="JARAKH010000039">
    <property type="protein sequence ID" value="KAK8382351.1"/>
    <property type="molecule type" value="Genomic_DNA"/>
</dbReference>
<evidence type="ECO:0000256" key="5">
    <source>
        <dbReference type="ARBA" id="ARBA00022729"/>
    </source>
</evidence>
<dbReference type="GO" id="GO:0006508">
    <property type="term" value="P:proteolysis"/>
    <property type="evidence" value="ECO:0007669"/>
    <property type="project" value="UniProtKB-KW"/>
</dbReference>
<evidence type="ECO:0000256" key="3">
    <source>
        <dbReference type="ARBA" id="ARBA00022670"/>
    </source>
</evidence>
<dbReference type="Pfam" id="PF01401">
    <property type="entry name" value="Peptidase_M2"/>
    <property type="match status" value="1"/>
</dbReference>
<dbReference type="Gene3D" id="1.10.1370.30">
    <property type="match status" value="1"/>
</dbReference>
<evidence type="ECO:0000256" key="23">
    <source>
        <dbReference type="SAM" id="Phobius"/>
    </source>
</evidence>
<evidence type="ECO:0000256" key="21">
    <source>
        <dbReference type="PROSITE-ProRule" id="PRU01355"/>
    </source>
</evidence>
<evidence type="ECO:0000256" key="11">
    <source>
        <dbReference type="ARBA" id="ARBA00036868"/>
    </source>
</evidence>
<keyword evidence="23" id="KW-1133">Transmembrane helix</keyword>
<dbReference type="GO" id="GO:0008237">
    <property type="term" value="F:metallopeptidase activity"/>
    <property type="evidence" value="ECO:0007669"/>
    <property type="project" value="UniProtKB-KW"/>
</dbReference>
<evidence type="ECO:0000256" key="22">
    <source>
        <dbReference type="RuleBase" id="RU361144"/>
    </source>
</evidence>
<evidence type="ECO:0000256" key="14">
    <source>
        <dbReference type="PIRSR" id="PIRSR601548-10"/>
    </source>
</evidence>
<feature type="active site" description="Proton acceptor 2" evidence="15">
    <location>
        <position position="414"/>
    </location>
</feature>
<evidence type="ECO:0000256" key="17">
    <source>
        <dbReference type="PIRSR" id="PIRSR601548-3"/>
    </source>
</evidence>
<dbReference type="FunFam" id="1.10.1370.30:FF:000004">
    <property type="entry name" value="Angiotensin-converting enzyme"/>
    <property type="match status" value="1"/>
</dbReference>
<feature type="binding site" evidence="20">
    <location>
        <position position="413"/>
    </location>
    <ligand>
        <name>Zn(2+)</name>
        <dbReference type="ChEBI" id="CHEBI:29105"/>
        <label>2</label>
        <note>catalytic</note>
    </ligand>
</feature>
<dbReference type="PROSITE" id="PS52011">
    <property type="entry name" value="PEPTIDASE_M2"/>
    <property type="match status" value="1"/>
</dbReference>
<feature type="glycosylation site" description="N-linked (GlcNAc...) (complex) asparagine" evidence="14">
    <location>
        <position position="112"/>
    </location>
</feature>
<keyword evidence="9 18" id="KW-1015">Disulfide bond</keyword>
<feature type="disulfide bond" evidence="18">
    <location>
        <begin position="155"/>
        <end position="186"/>
    </location>
</feature>
<evidence type="ECO:0000256" key="9">
    <source>
        <dbReference type="ARBA" id="ARBA00023157"/>
    </source>
</evidence>
<evidence type="ECO:0000256" key="18">
    <source>
        <dbReference type="PIRSR" id="PIRSR601548-4"/>
    </source>
</evidence>
<keyword evidence="7 17" id="KW-0862">Zinc</keyword>
<evidence type="ECO:0000256" key="13">
    <source>
        <dbReference type="PIRSR" id="PIRSR601548-1"/>
    </source>
</evidence>
<feature type="disulfide bond" evidence="18">
    <location>
        <begin position="558"/>
        <end position="570"/>
    </location>
</feature>
<feature type="active site" description="Proton donor 1" evidence="13">
    <location>
        <position position="533"/>
    </location>
</feature>
<evidence type="ECO:0000256" key="6">
    <source>
        <dbReference type="ARBA" id="ARBA00022801"/>
    </source>
</evidence>
<comment type="cofactor">
    <cofactor evidence="22">
        <name>Zn(2+)</name>
        <dbReference type="ChEBI" id="CHEBI:29105"/>
    </cofactor>
    <text evidence="22">Binds 1 zinc ion per subunit.</text>
</comment>
<feature type="glycosylation site" description="N-linked (GlcNAc...) asparagine; partial" evidence="14">
    <location>
        <position position="607"/>
    </location>
</feature>
<dbReference type="AlphaFoldDB" id="A0AAW0T4N9"/>
<feature type="binding site" evidence="17">
    <location>
        <position position="441"/>
    </location>
    <ligand>
        <name>Zn(2+)</name>
        <dbReference type="ChEBI" id="CHEBI:29105"/>
        <label>1</label>
        <note>catalytic</note>
    </ligand>
</feature>
<feature type="glycosylation site" description="N-linked (GlcNAc...) asparagine" evidence="14">
    <location>
        <position position="75"/>
    </location>
</feature>
<dbReference type="GO" id="GO:0046872">
    <property type="term" value="F:metal ion binding"/>
    <property type="evidence" value="ECO:0007669"/>
    <property type="project" value="UniProtKB-KW"/>
</dbReference>
<comment type="caution">
    <text evidence="24">The sequence shown here is derived from an EMBL/GenBank/DDBJ whole genome shotgun (WGS) entry which is preliminary data.</text>
</comment>
<dbReference type="InterPro" id="IPR001548">
    <property type="entry name" value="Peptidase_M2"/>
</dbReference>
<keyword evidence="4 17" id="KW-0479">Metal-binding</keyword>
<evidence type="ECO:0000256" key="15">
    <source>
        <dbReference type="PIRSR" id="PIRSR601548-11"/>
    </source>
</evidence>
<keyword evidence="3 22" id="KW-0645">Protease</keyword>
<evidence type="ECO:0000256" key="8">
    <source>
        <dbReference type="ARBA" id="ARBA00023049"/>
    </source>
</evidence>
<sequence>MTGYRKVVWGPLVAAAAAVLMCGVPLTRAAIYSDKGIEGTNTNENEAVRFLREYDVQASVMCNRFMEASWDFNTNVTDFNRRKMLAQQMEWAKFHREKWTDATSFAWKNFTNPDVRRMFSFLTVLGKVALPKEKMQELTELLQSMKTTYSTAKICRYDSRLRRLPSGDYDYLSDFDAMDSDNEIPCIPSLNLEPQLSNIMSTSRDPSELRYVWRAWREVAGKPLRQQYLRFVDLANEAARLNGFSDAGEYWRSEYEVDNFEEQLEVLWEKLRPLYQQLHAYVRAKLVDNYGETVVPRNGPIPAHLLGNMWAQTWTNVMNLTIPFRGRTTVDVTNAMRRQGYTPLAMFRLAEEFFTSLGLEPMPISFWQNSLFQKPTDREVVCHASAWDFCNGFDYRIKQCTEVSTEYLFTTHHEMGHIQYDLQYRNQPFIFRDGANPGFHEAVGDVMALSASTPRHLQAIGLLDNVDESFETDINFLYAMALDKIAFLPFGYLMDKWRWEVFRGDTTSSNLNTRWWDMRLSIQGVSPPGAKFHVPANVPYVRYFVSFIIQFQFHSELCKAAGHQGPLHRCDIYRSQTAGKLLRDVLSLGKSRPWTEALQRLTGGKSNKLEVEPILEYFAPLQSWLESQNRGQLIGWRESEAIVQPITTSNVSMITGVILACIAVLLLLALIFIVVRRVVRSGKAKTPTQGT</sequence>
<evidence type="ECO:0000256" key="12">
    <source>
        <dbReference type="ARBA" id="ARBA00039858"/>
    </source>
</evidence>
<keyword evidence="8 22" id="KW-0482">Metalloprotease</keyword>
<gene>
    <name evidence="24" type="ORF">O3P69_015345</name>
</gene>
<dbReference type="GO" id="GO:0008241">
    <property type="term" value="F:peptidyl-dipeptidase activity"/>
    <property type="evidence" value="ECO:0007669"/>
    <property type="project" value="UniProtKB-EC"/>
</dbReference>
<evidence type="ECO:0000256" key="4">
    <source>
        <dbReference type="ARBA" id="ARBA00022723"/>
    </source>
</evidence>
<name>A0AAW0T4N9_SCYPA</name>
<comment type="similarity">
    <text evidence="1 21 22">Belongs to the peptidase M2 family.</text>
</comment>